<dbReference type="Proteomes" id="UP000574761">
    <property type="component" value="Unassembled WGS sequence"/>
</dbReference>
<evidence type="ECO:0000313" key="2">
    <source>
        <dbReference type="Proteomes" id="UP000574761"/>
    </source>
</evidence>
<reference evidence="1 2" key="1">
    <citation type="submission" date="2020-08" db="EMBL/GenBank/DDBJ databases">
        <title>Genomic Encyclopedia of Type Strains, Phase IV (KMG-IV): sequencing the most valuable type-strain genomes for metagenomic binning, comparative biology and taxonomic classification.</title>
        <authorList>
            <person name="Goeker M."/>
        </authorList>
    </citation>
    <scope>NUCLEOTIDE SEQUENCE [LARGE SCALE GENOMIC DNA]</scope>
    <source>
        <strain evidence="1 2">DSM 100211</strain>
    </source>
</reference>
<dbReference type="EMBL" id="JACIEE010000010">
    <property type="protein sequence ID" value="MBB3979363.1"/>
    <property type="molecule type" value="Genomic_DNA"/>
</dbReference>
<keyword evidence="2" id="KW-1185">Reference proteome</keyword>
<proteinExistence type="predicted"/>
<name>A0A7W6DGG3_9HYPH</name>
<comment type="caution">
    <text evidence="1">The sequence shown here is derived from an EMBL/GenBank/DDBJ whole genome shotgun (WGS) entry which is preliminary data.</text>
</comment>
<organism evidence="1 2">
    <name type="scientific">Mycoplana azooxidifex</name>
    <dbReference type="NCBI Taxonomy" id="1636188"/>
    <lineage>
        <taxon>Bacteria</taxon>
        <taxon>Pseudomonadati</taxon>
        <taxon>Pseudomonadota</taxon>
        <taxon>Alphaproteobacteria</taxon>
        <taxon>Hyphomicrobiales</taxon>
        <taxon>Rhizobiaceae</taxon>
        <taxon>Mycoplana</taxon>
    </lineage>
</organism>
<protein>
    <submittedName>
        <fullName evidence="1">Uncharacterized protein</fullName>
    </submittedName>
</protein>
<accession>A0A7W6DGG3</accession>
<gene>
    <name evidence="1" type="ORF">GGQ64_004603</name>
</gene>
<sequence length="37" mass="4103">MQTGFKAGAAIFVFVEHVVERVPCREPILSIAVRMLS</sequence>
<evidence type="ECO:0000313" key="1">
    <source>
        <dbReference type="EMBL" id="MBB3979363.1"/>
    </source>
</evidence>
<dbReference type="AlphaFoldDB" id="A0A7W6DGG3"/>